<evidence type="ECO:0000313" key="4">
    <source>
        <dbReference type="EMBL" id="JAC79750.1"/>
    </source>
</evidence>
<evidence type="ECO:0000256" key="1">
    <source>
        <dbReference type="ARBA" id="ARBA00006926"/>
    </source>
</evidence>
<reference evidence="4" key="1">
    <citation type="submission" date="2014-05" db="EMBL/GenBank/DDBJ databases">
        <title>The transcriptome of the halophilic microalga Tetraselmis sp. GSL018 isolated from the Great Salt Lake, Utah.</title>
        <authorList>
            <person name="Jinkerson R.E."/>
            <person name="D'Adamo S."/>
            <person name="Posewitz M.C."/>
        </authorList>
    </citation>
    <scope>NUCLEOTIDE SEQUENCE</scope>
    <source>
        <strain evidence="4">GSL018</strain>
    </source>
</reference>
<evidence type="ECO:0000256" key="3">
    <source>
        <dbReference type="ARBA" id="ARBA00023002"/>
    </source>
</evidence>
<dbReference type="GO" id="GO:0006979">
    <property type="term" value="P:response to oxidative stress"/>
    <property type="evidence" value="ECO:0007669"/>
    <property type="project" value="InterPro"/>
</dbReference>
<dbReference type="EMBL" id="GBEZ01005573">
    <property type="protein sequence ID" value="JAC79750.1"/>
    <property type="molecule type" value="Transcribed_RNA"/>
</dbReference>
<organism evidence="4">
    <name type="scientific">Tetraselmis sp. GSL018</name>
    <dbReference type="NCBI Taxonomy" id="582737"/>
    <lineage>
        <taxon>Eukaryota</taxon>
        <taxon>Viridiplantae</taxon>
        <taxon>Chlorophyta</taxon>
        <taxon>core chlorophytes</taxon>
        <taxon>Chlorodendrophyceae</taxon>
        <taxon>Chlorodendrales</taxon>
        <taxon>Chlorodendraceae</taxon>
        <taxon>Tetraselmis</taxon>
    </lineage>
</organism>
<dbReference type="InterPro" id="IPR000889">
    <property type="entry name" value="Glutathione_peroxidase"/>
</dbReference>
<accession>A0A061SA34</accession>
<proteinExistence type="inferred from homology"/>
<keyword evidence="2 4" id="KW-0575">Peroxidase</keyword>
<gene>
    <name evidence="4" type="ORF">TSPGSL018_11919</name>
</gene>
<dbReference type="PROSITE" id="PS51355">
    <property type="entry name" value="GLUTATHIONE_PEROXID_3"/>
    <property type="match status" value="1"/>
</dbReference>
<comment type="similarity">
    <text evidence="1">Belongs to the glutathione peroxidase family.</text>
</comment>
<name>A0A061SA34_9CHLO</name>
<evidence type="ECO:0000256" key="2">
    <source>
        <dbReference type="ARBA" id="ARBA00022559"/>
    </source>
</evidence>
<sequence>MGSTLRCSAFSRSGSLTPRTIISHREKLPSHNVPFFSRTAPAARFSAVRQVSNRTSVISACGLKSIFDGMFGSESGDYKNVKSLHELKAMDIDKAEFDFAETKGKVLMIVNVASK</sequence>
<dbReference type="AlphaFoldDB" id="A0A061SA34"/>
<protein>
    <submittedName>
        <fullName evidence="4">Glutathione peroxidase</fullName>
    </submittedName>
</protein>
<dbReference type="GO" id="GO:0004601">
    <property type="term" value="F:peroxidase activity"/>
    <property type="evidence" value="ECO:0007669"/>
    <property type="project" value="UniProtKB-KW"/>
</dbReference>
<keyword evidence="3" id="KW-0560">Oxidoreductase</keyword>
<dbReference type="Gene3D" id="3.40.30.10">
    <property type="entry name" value="Glutaredoxin"/>
    <property type="match status" value="1"/>
</dbReference>